<protein>
    <recommendedName>
        <fullName evidence="4">AMP-dependent synthetase/ligase domain-containing protein</fullName>
    </recommendedName>
</protein>
<dbReference type="GO" id="GO:0031956">
    <property type="term" value="F:medium-chain fatty acid-CoA ligase activity"/>
    <property type="evidence" value="ECO:0007669"/>
    <property type="project" value="TreeGrafter"/>
</dbReference>
<sequence length="367" mass="41806">MISKIEDSKIEKIRFHEIKSRLYEERKANMSDYAYLIYTSGTTTKPKGVPITHSNSIFTTNNIVNILKYKNSDIDVIPLPLSHSFGLGCLHASFYVGSTLILHKNLMNTSEIFASIKDNSATTFAAVPSSLTKLVKDESARIKDIFKDLRLIVTNSTSIPNTTVKEFKKILRYGTIATYYGLTEASRSTFMLFDDERKFDSVGRTPDQIEIKINNEKDLEKGEIWIKGLNVIKNYWNDLAADQNFVNGWLKTGDLGRLDKDGYLYILGRMDDIINVAGEKVLPQEVEGVVKVLSDIEEAVAIPMKHESFGNTLKLFVKTTDKSKITKTEILSFCIRNLERYKVPSMIEFVEDFPKTQYGKIKRFMLK</sequence>
<dbReference type="Pfam" id="PF13193">
    <property type="entry name" value="AMP-binding_C"/>
    <property type="match status" value="1"/>
</dbReference>
<evidence type="ECO:0000259" key="2">
    <source>
        <dbReference type="Pfam" id="PF13193"/>
    </source>
</evidence>
<dbReference type="InterPro" id="IPR042099">
    <property type="entry name" value="ANL_N_sf"/>
</dbReference>
<dbReference type="InterPro" id="IPR000873">
    <property type="entry name" value="AMP-dep_synth/lig_dom"/>
</dbReference>
<name>A0A381TZN4_9ZZZZ</name>
<organism evidence="3">
    <name type="scientific">marine metagenome</name>
    <dbReference type="NCBI Taxonomy" id="408172"/>
    <lineage>
        <taxon>unclassified sequences</taxon>
        <taxon>metagenomes</taxon>
        <taxon>ecological metagenomes</taxon>
    </lineage>
</organism>
<reference evidence="3" key="1">
    <citation type="submission" date="2018-05" db="EMBL/GenBank/DDBJ databases">
        <authorList>
            <person name="Lanie J.A."/>
            <person name="Ng W.-L."/>
            <person name="Kazmierczak K.M."/>
            <person name="Andrzejewski T.M."/>
            <person name="Davidsen T.M."/>
            <person name="Wayne K.J."/>
            <person name="Tettelin H."/>
            <person name="Glass J.I."/>
            <person name="Rusch D."/>
            <person name="Podicherti R."/>
            <person name="Tsui H.-C.T."/>
            <person name="Winkler M.E."/>
        </authorList>
    </citation>
    <scope>NUCLEOTIDE SEQUENCE</scope>
</reference>
<dbReference type="CDD" id="cd04433">
    <property type="entry name" value="AFD_class_I"/>
    <property type="match status" value="1"/>
</dbReference>
<dbReference type="Gene3D" id="3.40.50.12780">
    <property type="entry name" value="N-terminal domain of ligase-like"/>
    <property type="match status" value="1"/>
</dbReference>
<dbReference type="PANTHER" id="PTHR43201:SF32">
    <property type="entry name" value="2-SUCCINYLBENZOATE--COA LIGASE, CHLOROPLASTIC_PEROXISOMAL"/>
    <property type="match status" value="1"/>
</dbReference>
<dbReference type="Gene3D" id="3.30.300.30">
    <property type="match status" value="1"/>
</dbReference>
<dbReference type="InterPro" id="IPR045851">
    <property type="entry name" value="AMP-bd_C_sf"/>
</dbReference>
<gene>
    <name evidence="3" type="ORF">METZ01_LOCUS73795</name>
</gene>
<dbReference type="PANTHER" id="PTHR43201">
    <property type="entry name" value="ACYL-COA SYNTHETASE"/>
    <property type="match status" value="1"/>
</dbReference>
<dbReference type="AlphaFoldDB" id="A0A381TZN4"/>
<accession>A0A381TZN4</accession>
<feature type="domain" description="AMP-dependent synthetase/ligase" evidence="1">
    <location>
        <begin position="22"/>
        <end position="236"/>
    </location>
</feature>
<dbReference type="GO" id="GO:0006631">
    <property type="term" value="P:fatty acid metabolic process"/>
    <property type="evidence" value="ECO:0007669"/>
    <property type="project" value="TreeGrafter"/>
</dbReference>
<dbReference type="InterPro" id="IPR025110">
    <property type="entry name" value="AMP-bd_C"/>
</dbReference>
<dbReference type="EMBL" id="UINC01005376">
    <property type="protein sequence ID" value="SVA20941.1"/>
    <property type="molecule type" value="Genomic_DNA"/>
</dbReference>
<evidence type="ECO:0000259" key="1">
    <source>
        <dbReference type="Pfam" id="PF00501"/>
    </source>
</evidence>
<dbReference type="Pfam" id="PF00501">
    <property type="entry name" value="AMP-binding"/>
    <property type="match status" value="1"/>
</dbReference>
<evidence type="ECO:0008006" key="4">
    <source>
        <dbReference type="Google" id="ProtNLM"/>
    </source>
</evidence>
<feature type="domain" description="AMP-binding enzyme C-terminal" evidence="2">
    <location>
        <begin position="285"/>
        <end position="360"/>
    </location>
</feature>
<evidence type="ECO:0000313" key="3">
    <source>
        <dbReference type="EMBL" id="SVA20941.1"/>
    </source>
</evidence>
<dbReference type="SUPFAM" id="SSF56801">
    <property type="entry name" value="Acetyl-CoA synthetase-like"/>
    <property type="match status" value="1"/>
</dbReference>
<proteinExistence type="predicted"/>